<dbReference type="AlphaFoldDB" id="A0A8J7K9W3"/>
<name>A0A8J7K9W3_9FLAO</name>
<proteinExistence type="predicted"/>
<keyword evidence="3" id="KW-1185">Reference proteome</keyword>
<dbReference type="RefSeq" id="WP_194182264.1">
    <property type="nucleotide sequence ID" value="NZ_JADGIK010000002.1"/>
</dbReference>
<feature type="signal peptide" evidence="1">
    <location>
        <begin position="1"/>
        <end position="18"/>
    </location>
</feature>
<reference evidence="2" key="1">
    <citation type="submission" date="2020-10" db="EMBL/GenBank/DDBJ databases">
        <authorList>
            <person name="Lu T."/>
            <person name="Wang Q."/>
            <person name="Han X."/>
        </authorList>
    </citation>
    <scope>NUCLEOTIDE SEQUENCE</scope>
    <source>
        <strain evidence="2">WQ 117</strain>
    </source>
</reference>
<comment type="caution">
    <text evidence="2">The sequence shown here is derived from an EMBL/GenBank/DDBJ whole genome shotgun (WGS) entry which is preliminary data.</text>
</comment>
<accession>A0A8J7K9W3</accession>
<evidence type="ECO:0000313" key="2">
    <source>
        <dbReference type="EMBL" id="MBF0596740.1"/>
    </source>
</evidence>
<keyword evidence="1" id="KW-0732">Signal</keyword>
<organism evidence="2 3">
    <name type="scientific">Faecalibacter rhinopitheci</name>
    <dbReference type="NCBI Taxonomy" id="2779678"/>
    <lineage>
        <taxon>Bacteria</taxon>
        <taxon>Pseudomonadati</taxon>
        <taxon>Bacteroidota</taxon>
        <taxon>Flavobacteriia</taxon>
        <taxon>Flavobacteriales</taxon>
        <taxon>Weeksellaceae</taxon>
        <taxon>Faecalibacter</taxon>
    </lineage>
</organism>
<dbReference type="EMBL" id="JADGIK010000002">
    <property type="protein sequence ID" value="MBF0596740.1"/>
    <property type="molecule type" value="Genomic_DNA"/>
</dbReference>
<feature type="chain" id="PRO_5035198173" evidence="1">
    <location>
        <begin position="19"/>
        <end position="473"/>
    </location>
</feature>
<dbReference type="Proteomes" id="UP000608754">
    <property type="component" value="Unassembled WGS sequence"/>
</dbReference>
<gene>
    <name evidence="2" type="ORF">IM532_04640</name>
</gene>
<evidence type="ECO:0000313" key="3">
    <source>
        <dbReference type="Proteomes" id="UP000608754"/>
    </source>
</evidence>
<sequence>MRIIFALIALNFTLNIYAQDSLNVEFNKPIIKENQQDIKFKNSLGELKVNLDSSGEKNIKFGLSTQFWLRYLENNPGTAVNGMLQENTYDAGLRRMRVTMQAQLSNAYSIYIQFGINNQSFISGGGSGTGANGQGKKPQMFFMDAYNELAIIPRVNSTTKKENKNHLYVGAGLHSWSGISRLTNASTTKMLTADLPVFNFPNIEVSDQFSRQFGVFFHGDYNKFNYRVAINKPFATNKQPLIGEIVDNNQTGKLSFSGYGMYQFLEKENTLLSFLPGTYIGSKKVFNIGAGIYTTSDATLAQTEDGLYKSYDNTLIGVDAFLDMPIGPKSKEMALSIYSVFYNYNFGPNYLRTNGIMNQGTKDSSYNGPIAVEGFGNAKYLLGTGNMWYTQAGFVLPNFSQKVKLQPFAAYTLKDLEGLNEIAHFYEFGANLFVLSQNAKVAYQYSSRPLFDAETKEVFTRKGEHILTLQIAL</sequence>
<protein>
    <submittedName>
        <fullName evidence="2">Porin</fullName>
    </submittedName>
</protein>
<evidence type="ECO:0000256" key="1">
    <source>
        <dbReference type="SAM" id="SignalP"/>
    </source>
</evidence>